<organism evidence="2 5">
    <name type="scientific">Bradyrhizobium zhengyangense</name>
    <dbReference type="NCBI Taxonomy" id="2911009"/>
    <lineage>
        <taxon>Bacteria</taxon>
        <taxon>Pseudomonadati</taxon>
        <taxon>Pseudomonadota</taxon>
        <taxon>Alphaproteobacteria</taxon>
        <taxon>Hyphomicrobiales</taxon>
        <taxon>Nitrobacteraceae</taxon>
        <taxon>Bradyrhizobium</taxon>
    </lineage>
</organism>
<accession>A0A9X1UC22</accession>
<evidence type="ECO:0000313" key="5">
    <source>
        <dbReference type="Proteomes" id="UP001139054"/>
    </source>
</evidence>
<dbReference type="EMBL" id="JAKLUA010000021">
    <property type="protein sequence ID" value="MCG2672418.1"/>
    <property type="molecule type" value="Genomic_DNA"/>
</dbReference>
<comment type="caution">
    <text evidence="2">The sequence shown here is derived from an EMBL/GenBank/DDBJ whole genome shotgun (WGS) entry which is preliminary data.</text>
</comment>
<evidence type="ECO:0000256" key="1">
    <source>
        <dbReference type="SAM" id="Phobius"/>
    </source>
</evidence>
<proteinExistence type="predicted"/>
<dbReference type="AlphaFoldDB" id="A0A9X1UC22"/>
<dbReference type="Proteomes" id="UP001139012">
    <property type="component" value="Unassembled WGS sequence"/>
</dbReference>
<keyword evidence="1" id="KW-1133">Transmembrane helix</keyword>
<evidence type="ECO:0000313" key="3">
    <source>
        <dbReference type="EMBL" id="MCG2672418.1"/>
    </source>
</evidence>
<keyword evidence="1" id="KW-0472">Membrane</keyword>
<reference evidence="2" key="1">
    <citation type="submission" date="2022-01" db="EMBL/GenBank/DDBJ databases">
        <title>Genome sequnece data of strain Bradyrhizobium sp. nov.</title>
        <authorList>
            <person name="Zhang J."/>
        </authorList>
    </citation>
    <scope>NUCLEOTIDE SEQUENCE</scope>
    <source>
        <strain evidence="3">WYCCWR 12774</strain>
        <strain evidence="2">WYCCWR 13023</strain>
    </source>
</reference>
<dbReference type="EMBL" id="JAKLTY010000017">
    <property type="protein sequence ID" value="MCG2629939.1"/>
    <property type="molecule type" value="Genomic_DNA"/>
</dbReference>
<sequence>MQSPEAGTAANPTQIHLALANFADEVVGTLARLLAYVGVLALFAILALAGLGQLPDLRSDEPTAKPSWAMADRSHPAFALSRIDSSEKTASYTILRHPEGGRRDVMRWAGDADKPADRPWAELEIYREGNEFDVTRPAASGLAARMGLDAATTLEQAGLIDTKFGPVALFRPSGTADGSPACLGYLKRNEEPALQISGFSCQGDTLPARRAAIACTLNRLTLLTSGNEPKLAEMFAHAELKRRSCEPQGSSQGSADWLLGAANAQLRGAL</sequence>
<dbReference type="RefSeq" id="WP_237861169.1">
    <property type="nucleotide sequence ID" value="NZ_JAKLTY010000017.1"/>
</dbReference>
<feature type="transmembrane region" description="Helical" evidence="1">
    <location>
        <begin position="33"/>
        <end position="51"/>
    </location>
</feature>
<dbReference type="Proteomes" id="UP001139054">
    <property type="component" value="Unassembled WGS sequence"/>
</dbReference>
<name>A0A9X1UC22_9BRAD</name>
<protein>
    <submittedName>
        <fullName evidence="2">Uncharacterized protein</fullName>
    </submittedName>
</protein>
<keyword evidence="4" id="KW-1185">Reference proteome</keyword>
<gene>
    <name evidence="3" type="ORF">L6637_36285</name>
    <name evidence="2" type="ORF">L6654_25260</name>
</gene>
<evidence type="ECO:0000313" key="2">
    <source>
        <dbReference type="EMBL" id="MCG2629939.1"/>
    </source>
</evidence>
<evidence type="ECO:0000313" key="4">
    <source>
        <dbReference type="Proteomes" id="UP001139012"/>
    </source>
</evidence>
<keyword evidence="1" id="KW-0812">Transmembrane</keyword>